<evidence type="ECO:0000313" key="11">
    <source>
        <dbReference type="Proteomes" id="UP001214441"/>
    </source>
</evidence>
<reference evidence="10 11" key="1">
    <citation type="submission" date="2023-05" db="EMBL/GenBank/DDBJ databases">
        <title>Streptantibioticus silvisoli sp. nov., acidotolerant actinomycetes 1 from pine litter.</title>
        <authorList>
            <person name="Swiecimska M."/>
            <person name="Golinska P."/>
            <person name="Sangal V."/>
            <person name="Wachnowicz B."/>
            <person name="Goodfellow M."/>
        </authorList>
    </citation>
    <scope>NUCLEOTIDE SEQUENCE [LARGE SCALE GENOMIC DNA]</scope>
    <source>
        <strain evidence="10 11">DSM 42109</strain>
    </source>
</reference>
<keyword evidence="7" id="KW-0812">Transmembrane</keyword>
<keyword evidence="4" id="KW-0418">Kinase</keyword>
<feature type="region of interest" description="Disordered" evidence="6">
    <location>
        <begin position="256"/>
        <end position="286"/>
    </location>
</feature>
<dbReference type="PANTHER" id="PTHR24421">
    <property type="entry name" value="NITRATE/NITRITE SENSOR PROTEIN NARX-RELATED"/>
    <property type="match status" value="1"/>
</dbReference>
<evidence type="ECO:0000256" key="3">
    <source>
        <dbReference type="ARBA" id="ARBA00022679"/>
    </source>
</evidence>
<feature type="compositionally biased region" description="Low complexity" evidence="6">
    <location>
        <begin position="256"/>
        <end position="270"/>
    </location>
</feature>
<keyword evidence="5" id="KW-0902">Two-component regulatory system</keyword>
<comment type="catalytic activity">
    <reaction evidence="1">
        <text>ATP + protein L-histidine = ADP + protein N-phospho-L-histidine.</text>
        <dbReference type="EC" id="2.7.13.3"/>
    </reaction>
</comment>
<feature type="transmembrane region" description="Helical" evidence="7">
    <location>
        <begin position="52"/>
        <end position="70"/>
    </location>
</feature>
<proteinExistence type="predicted"/>
<dbReference type="PANTHER" id="PTHR24421:SF10">
    <property type="entry name" value="NITRATE_NITRITE SENSOR PROTEIN NARQ"/>
    <property type="match status" value="1"/>
</dbReference>
<keyword evidence="11" id="KW-1185">Reference proteome</keyword>
<keyword evidence="7" id="KW-0472">Membrane</keyword>
<evidence type="ECO:0000256" key="6">
    <source>
        <dbReference type="SAM" id="MobiDB-lite"/>
    </source>
</evidence>
<evidence type="ECO:0000256" key="5">
    <source>
        <dbReference type="ARBA" id="ARBA00023012"/>
    </source>
</evidence>
<dbReference type="Gene3D" id="1.20.5.1930">
    <property type="match status" value="1"/>
</dbReference>
<dbReference type="InterPro" id="IPR003594">
    <property type="entry name" value="HATPase_dom"/>
</dbReference>
<organism evidence="10 11">
    <name type="scientific">Streptomyces iconiensis</name>
    <dbReference type="NCBI Taxonomy" id="1384038"/>
    <lineage>
        <taxon>Bacteria</taxon>
        <taxon>Bacillati</taxon>
        <taxon>Actinomycetota</taxon>
        <taxon>Actinomycetes</taxon>
        <taxon>Kitasatosporales</taxon>
        <taxon>Streptomycetaceae</taxon>
        <taxon>Streptomyces</taxon>
    </lineage>
</organism>
<sequence>MNKRTLDLMGIPVSRAERGAFGYALAAVVPALLGVPALALLALGGALSVTRVGIPFLSLVLTATRGLAALERTLVRRLLGEHIEPPHPARGGIRRAAYDTASWRCAAFAVINAPLGLVLLCFQLAIRVYALAALTYPLWFGAVRQDGHTGIALPDGTPLDTLPRALALAACGLALLALTGWVSRQLAQLVRVLARALLGPGRLTDRIHDLEETRALAVRDSAATLRRIERDLHDGAQARLIAVAMSLTRARAALAPERALSDRGTATGTDTDGDTDTDTGTATRTDTDTDKARALVDQSLTHARTALTELRDLVRGIHPPVLDSGLGPALASLCSDIESPATRVRLHAEGLAGSPRPPEAVETIAYFCAAELLANAARHARAAAIDVTAAVRDGALELTVEDDGQGGALPSPASSGLRGLRERVRTVDGALTLTSPPGGPTRAVVHLPLTGESSACAS</sequence>
<keyword evidence="3" id="KW-0808">Transferase</keyword>
<dbReference type="SUPFAM" id="SSF55874">
    <property type="entry name" value="ATPase domain of HSP90 chaperone/DNA topoisomerase II/histidine kinase"/>
    <property type="match status" value="1"/>
</dbReference>
<evidence type="ECO:0000259" key="9">
    <source>
        <dbReference type="Pfam" id="PF13796"/>
    </source>
</evidence>
<dbReference type="Pfam" id="PF02518">
    <property type="entry name" value="HATPase_c"/>
    <property type="match status" value="1"/>
</dbReference>
<feature type="domain" description="Histidine kinase/HSP90-like ATPase" evidence="8">
    <location>
        <begin position="368"/>
        <end position="450"/>
    </location>
</feature>
<evidence type="ECO:0000313" key="10">
    <source>
        <dbReference type="EMBL" id="MDJ1131544.1"/>
    </source>
</evidence>
<dbReference type="Gene3D" id="3.30.565.10">
    <property type="entry name" value="Histidine kinase-like ATPase, C-terminal domain"/>
    <property type="match status" value="1"/>
</dbReference>
<feature type="transmembrane region" description="Helical" evidence="7">
    <location>
        <begin position="105"/>
        <end position="130"/>
    </location>
</feature>
<evidence type="ECO:0000256" key="1">
    <source>
        <dbReference type="ARBA" id="ARBA00000085"/>
    </source>
</evidence>
<gene>
    <name evidence="10" type="ORF">NMN56_006145</name>
</gene>
<dbReference type="InterPro" id="IPR050482">
    <property type="entry name" value="Sensor_HK_TwoCompSys"/>
</dbReference>
<name>A0ABT6ZRY4_9ACTN</name>
<dbReference type="EC" id="2.7.13.3" evidence="2"/>
<protein>
    <recommendedName>
        <fullName evidence="2">histidine kinase</fullName>
        <ecNumber evidence="2">2.7.13.3</ecNumber>
    </recommendedName>
</protein>
<keyword evidence="7" id="KW-1133">Transmembrane helix</keyword>
<dbReference type="InterPro" id="IPR036890">
    <property type="entry name" value="HATPase_C_sf"/>
</dbReference>
<dbReference type="EMBL" id="JANCPR020000005">
    <property type="protein sequence ID" value="MDJ1131544.1"/>
    <property type="molecule type" value="Genomic_DNA"/>
</dbReference>
<dbReference type="InterPro" id="IPR025828">
    <property type="entry name" value="Put_sensor_dom"/>
</dbReference>
<evidence type="ECO:0000256" key="4">
    <source>
        <dbReference type="ARBA" id="ARBA00022777"/>
    </source>
</evidence>
<dbReference type="Pfam" id="PF13796">
    <property type="entry name" value="Sensor"/>
    <property type="match status" value="1"/>
</dbReference>
<feature type="transmembrane region" description="Helical" evidence="7">
    <location>
        <begin position="21"/>
        <end position="46"/>
    </location>
</feature>
<evidence type="ECO:0000259" key="8">
    <source>
        <dbReference type="Pfam" id="PF02518"/>
    </source>
</evidence>
<accession>A0ABT6ZRY4</accession>
<dbReference type="Proteomes" id="UP001214441">
    <property type="component" value="Unassembled WGS sequence"/>
</dbReference>
<feature type="transmembrane region" description="Helical" evidence="7">
    <location>
        <begin position="165"/>
        <end position="183"/>
    </location>
</feature>
<dbReference type="RefSeq" id="WP_274042721.1">
    <property type="nucleotide sequence ID" value="NZ_JANCPR020000005.1"/>
</dbReference>
<feature type="domain" description="Putative sensor" evidence="9">
    <location>
        <begin position="24"/>
        <end position="198"/>
    </location>
</feature>
<evidence type="ECO:0000256" key="7">
    <source>
        <dbReference type="SAM" id="Phobius"/>
    </source>
</evidence>
<comment type="caution">
    <text evidence="10">The sequence shown here is derived from an EMBL/GenBank/DDBJ whole genome shotgun (WGS) entry which is preliminary data.</text>
</comment>
<evidence type="ECO:0000256" key="2">
    <source>
        <dbReference type="ARBA" id="ARBA00012438"/>
    </source>
</evidence>